<dbReference type="RefSeq" id="WP_203934347.1">
    <property type="nucleotide sequence ID" value="NZ_BOPH01000139.1"/>
</dbReference>
<name>A0A8J4EH28_9ACTN</name>
<evidence type="ECO:0000256" key="3">
    <source>
        <dbReference type="ARBA" id="ARBA00043812"/>
    </source>
</evidence>
<dbReference type="InterPro" id="IPR002347">
    <property type="entry name" value="SDR_fam"/>
</dbReference>
<dbReference type="Pfam" id="PF00106">
    <property type="entry name" value="adh_short"/>
    <property type="match status" value="1"/>
</dbReference>
<evidence type="ECO:0000256" key="5">
    <source>
        <dbReference type="ARBA" id="ARBA00044059"/>
    </source>
</evidence>
<dbReference type="GO" id="GO:0035527">
    <property type="term" value="F:3-hydroxypropionate dehydrogenase (NADP+) activity"/>
    <property type="evidence" value="ECO:0007669"/>
    <property type="project" value="UniProtKB-EC"/>
</dbReference>
<evidence type="ECO:0000256" key="6">
    <source>
        <dbReference type="ARBA" id="ARBA00044065"/>
    </source>
</evidence>
<keyword evidence="13" id="KW-1185">Reference proteome</keyword>
<dbReference type="PROSITE" id="PS00061">
    <property type="entry name" value="ADH_SHORT"/>
    <property type="match status" value="1"/>
</dbReference>
<dbReference type="EC" id="1.1.1.381" evidence="5"/>
<comment type="function">
    <text evidence="9">NADP-dependent dehydrogenase with broad substrate specificity acting on 3-hydroxy acids. Catalyzes the NADP-dependent oxidation of L-allo-threonine to L-2-amino-3-keto-butyrate, which is spontaneously decarboxylated into aminoacetone. Also acts on D-threonine, L-serine, D-serine, D-3-hydroxyisobutyrate, L-3-hydroxyisobutyrate, D-glycerate and L-glycerate. Able to catalyze the reduction of the malonic semialdehyde to 3-hydroxypropionic acid. YdfG is apparently supplementing RutE, the presumed malonic semialdehyde reductase involved in pyrimidine degradation since both are able to detoxify malonic semialdehyde.</text>
</comment>
<evidence type="ECO:0000256" key="9">
    <source>
        <dbReference type="ARBA" id="ARBA00045650"/>
    </source>
</evidence>
<dbReference type="SUPFAM" id="SSF51735">
    <property type="entry name" value="NAD(P)-binding Rossmann-fold domains"/>
    <property type="match status" value="1"/>
</dbReference>
<dbReference type="Proteomes" id="UP000635606">
    <property type="component" value="Unassembled WGS sequence"/>
</dbReference>
<evidence type="ECO:0000313" key="13">
    <source>
        <dbReference type="Proteomes" id="UP000635606"/>
    </source>
</evidence>
<dbReference type="EC" id="1.1.1.298" evidence="4"/>
<evidence type="ECO:0000256" key="10">
    <source>
        <dbReference type="ARBA" id="ARBA00047274"/>
    </source>
</evidence>
<evidence type="ECO:0000256" key="7">
    <source>
        <dbReference type="ARBA" id="ARBA00044271"/>
    </source>
</evidence>
<comment type="similarity">
    <text evidence="1 11">Belongs to the short-chain dehydrogenases/reductases (SDR) family.</text>
</comment>
<gene>
    <name evidence="12" type="ORF">Voc01_094610</name>
</gene>
<comment type="caution">
    <text evidence="12">The sequence shown here is derived from an EMBL/GenBank/DDBJ whole genome shotgun (WGS) entry which is preliminary data.</text>
</comment>
<evidence type="ECO:0000256" key="4">
    <source>
        <dbReference type="ARBA" id="ARBA00044050"/>
    </source>
</evidence>
<dbReference type="InterPro" id="IPR020904">
    <property type="entry name" value="Sc_DH/Rdtase_CS"/>
</dbReference>
<evidence type="ECO:0000256" key="2">
    <source>
        <dbReference type="ARBA" id="ARBA00023002"/>
    </source>
</evidence>
<dbReference type="InterPro" id="IPR036291">
    <property type="entry name" value="NAD(P)-bd_dom_sf"/>
</dbReference>
<dbReference type="PIRSF" id="PIRSF000126">
    <property type="entry name" value="11-beta-HSD1"/>
    <property type="match status" value="1"/>
</dbReference>
<accession>A0A8J4EH28</accession>
<evidence type="ECO:0000313" key="12">
    <source>
        <dbReference type="EMBL" id="GIJ74544.1"/>
    </source>
</evidence>
<evidence type="ECO:0000256" key="1">
    <source>
        <dbReference type="ARBA" id="ARBA00006484"/>
    </source>
</evidence>
<proteinExistence type="inferred from homology"/>
<dbReference type="PRINTS" id="PR00080">
    <property type="entry name" value="SDRFAMILY"/>
</dbReference>
<keyword evidence="2" id="KW-0560">Oxidoreductase</keyword>
<organism evidence="12 13">
    <name type="scientific">Virgisporangium ochraceum</name>
    <dbReference type="NCBI Taxonomy" id="65505"/>
    <lineage>
        <taxon>Bacteria</taxon>
        <taxon>Bacillati</taxon>
        <taxon>Actinomycetota</taxon>
        <taxon>Actinomycetes</taxon>
        <taxon>Micromonosporales</taxon>
        <taxon>Micromonosporaceae</taxon>
        <taxon>Virgisporangium</taxon>
    </lineage>
</organism>
<protein>
    <recommendedName>
        <fullName evidence="6">NADP-dependent 3-hydroxy acid dehydrogenase YdfG</fullName>
        <ecNumber evidence="4">1.1.1.298</ecNumber>
        <ecNumber evidence="5">1.1.1.381</ecNumber>
    </recommendedName>
    <alternativeName>
        <fullName evidence="8">L-allo-threonine dehydrogenase</fullName>
    </alternativeName>
    <alternativeName>
        <fullName evidence="7">Malonic semialdehyde reductase</fullName>
    </alternativeName>
</protein>
<sequence>MNDTALITGASTGLGAEFAVQLAARGHDLVLVARSADRLERLAADLRTRYGVSVDVIVQDLTERDAARAVAARLAARPIDLLVNNAGFGTSGRFEDIADGRDQEQLMVNLVALVGLTRAVVGGMLARGRGAVVNVSSTAGLQPTPYFATYGAGKAFVLNFSLALRSEYRGRGIRVLALCPGPTRTEFFATAGERAAIGQKMDADVVVRAALRGLDRDRAYVVPGLGNALNAHLTPRRPRTLVTAIAKLVARSVPDGPAAA</sequence>
<dbReference type="Gene3D" id="3.40.50.720">
    <property type="entry name" value="NAD(P)-binding Rossmann-like Domain"/>
    <property type="match status" value="1"/>
</dbReference>
<dbReference type="AlphaFoldDB" id="A0A8J4EH28"/>
<dbReference type="PRINTS" id="PR00081">
    <property type="entry name" value="GDHRDH"/>
</dbReference>
<evidence type="ECO:0000256" key="11">
    <source>
        <dbReference type="RuleBase" id="RU000363"/>
    </source>
</evidence>
<comment type="catalytic activity">
    <reaction evidence="10">
        <text>3-hydroxypropanoate + NADP(+) = 3-oxopropanoate + NADPH + H(+)</text>
        <dbReference type="Rhea" id="RHEA:26438"/>
        <dbReference type="ChEBI" id="CHEBI:15378"/>
        <dbReference type="ChEBI" id="CHEBI:16510"/>
        <dbReference type="ChEBI" id="CHEBI:33190"/>
        <dbReference type="ChEBI" id="CHEBI:57783"/>
        <dbReference type="ChEBI" id="CHEBI:58349"/>
        <dbReference type="EC" id="1.1.1.298"/>
    </reaction>
</comment>
<dbReference type="PANTHER" id="PTHR43086">
    <property type="entry name" value="VERY-LONG-CHAIN 3-OXOOACYL-COA REDUCTASE"/>
    <property type="match status" value="1"/>
</dbReference>
<dbReference type="PANTHER" id="PTHR43086:SF3">
    <property type="entry name" value="NADP-DEPENDENT 3-HYDROXY ACID DEHYDROGENASE YDFG"/>
    <property type="match status" value="1"/>
</dbReference>
<dbReference type="EMBL" id="BOPH01000139">
    <property type="protein sequence ID" value="GIJ74544.1"/>
    <property type="molecule type" value="Genomic_DNA"/>
</dbReference>
<evidence type="ECO:0000256" key="8">
    <source>
        <dbReference type="ARBA" id="ARBA00044349"/>
    </source>
</evidence>
<comment type="catalytic activity">
    <reaction evidence="3">
        <text>L-allo-threonine + NADP(+) = aminoacetone + CO2 + NADPH</text>
        <dbReference type="Rhea" id="RHEA:43524"/>
        <dbReference type="ChEBI" id="CHEBI:16526"/>
        <dbReference type="ChEBI" id="CHEBI:57783"/>
        <dbReference type="ChEBI" id="CHEBI:58320"/>
        <dbReference type="ChEBI" id="CHEBI:58349"/>
        <dbReference type="ChEBI" id="CHEBI:58585"/>
        <dbReference type="EC" id="1.1.1.381"/>
    </reaction>
</comment>
<reference evidence="12" key="1">
    <citation type="submission" date="2021-01" db="EMBL/GenBank/DDBJ databases">
        <title>Whole genome shotgun sequence of Virgisporangium ochraceum NBRC 16418.</title>
        <authorList>
            <person name="Komaki H."/>
            <person name="Tamura T."/>
        </authorList>
    </citation>
    <scope>NUCLEOTIDE SEQUENCE</scope>
    <source>
        <strain evidence="12">NBRC 16418</strain>
    </source>
</reference>